<evidence type="ECO:0000259" key="3">
    <source>
        <dbReference type="Pfam" id="PF02298"/>
    </source>
</evidence>
<feature type="signal peptide" evidence="2">
    <location>
        <begin position="1"/>
        <end position="19"/>
    </location>
</feature>
<dbReference type="PANTHER" id="PTHR34883">
    <property type="entry name" value="SERINE-RICH PROTEIN, PUTATIVE-RELATED-RELATED"/>
    <property type="match status" value="1"/>
</dbReference>
<dbReference type="OrthoDB" id="2331100at2759"/>
<dbReference type="PANTHER" id="PTHR34883:SF15">
    <property type="entry name" value="EXTRACELLULAR SERINE-RICH PROTEIN"/>
    <property type="match status" value="1"/>
</dbReference>
<dbReference type="InterPro" id="IPR052953">
    <property type="entry name" value="Ser-rich/MCO-related"/>
</dbReference>
<feature type="region of interest" description="Disordered" evidence="1">
    <location>
        <begin position="134"/>
        <end position="191"/>
    </location>
</feature>
<feature type="compositionally biased region" description="Low complexity" evidence="1">
    <location>
        <begin position="148"/>
        <end position="191"/>
    </location>
</feature>
<dbReference type="Proteomes" id="UP000799439">
    <property type="component" value="Unassembled WGS sequence"/>
</dbReference>
<dbReference type="InterPro" id="IPR008972">
    <property type="entry name" value="Cupredoxin"/>
</dbReference>
<sequence length="226" mass="21961">MSPSTQSLLLLAFVTLTQSTTTFVKVANAGLAFEPSSVTAAVGDQIIFDFVHGNHAVTQGDFSNACQPKGASGFNSGVVTKSGSVTWTITVNSTDPIYYYCPVANHCQQGMAGAINAPTAQSAANYIANSKNSKSSGEESAVQGGTFGTTSAASGSSGSSSISTATGGATSSSAGSMATGGSTTASLATGTTSSSSTASASASAGAADTVLAPALLAVPIAFLAAL</sequence>
<dbReference type="SUPFAM" id="SSF49503">
    <property type="entry name" value="Cupredoxins"/>
    <property type="match status" value="1"/>
</dbReference>
<organism evidence="4 5">
    <name type="scientific">Myriangium duriaei CBS 260.36</name>
    <dbReference type="NCBI Taxonomy" id="1168546"/>
    <lineage>
        <taxon>Eukaryota</taxon>
        <taxon>Fungi</taxon>
        <taxon>Dikarya</taxon>
        <taxon>Ascomycota</taxon>
        <taxon>Pezizomycotina</taxon>
        <taxon>Dothideomycetes</taxon>
        <taxon>Dothideomycetidae</taxon>
        <taxon>Myriangiales</taxon>
        <taxon>Myriangiaceae</taxon>
        <taxon>Myriangium</taxon>
    </lineage>
</organism>
<comment type="caution">
    <text evidence="4">The sequence shown here is derived from an EMBL/GenBank/DDBJ whole genome shotgun (WGS) entry which is preliminary data.</text>
</comment>
<evidence type="ECO:0000256" key="2">
    <source>
        <dbReference type="SAM" id="SignalP"/>
    </source>
</evidence>
<dbReference type="AlphaFoldDB" id="A0A9P4J8Y6"/>
<evidence type="ECO:0000313" key="5">
    <source>
        <dbReference type="Proteomes" id="UP000799439"/>
    </source>
</evidence>
<accession>A0A9P4J8Y6</accession>
<keyword evidence="5" id="KW-1185">Reference proteome</keyword>
<name>A0A9P4J8Y6_9PEZI</name>
<reference evidence="4" key="1">
    <citation type="journal article" date="2020" name="Stud. Mycol.">
        <title>101 Dothideomycetes genomes: a test case for predicting lifestyles and emergence of pathogens.</title>
        <authorList>
            <person name="Haridas S."/>
            <person name="Albert R."/>
            <person name="Binder M."/>
            <person name="Bloem J."/>
            <person name="Labutti K."/>
            <person name="Salamov A."/>
            <person name="Andreopoulos B."/>
            <person name="Baker S."/>
            <person name="Barry K."/>
            <person name="Bills G."/>
            <person name="Bluhm B."/>
            <person name="Cannon C."/>
            <person name="Castanera R."/>
            <person name="Culley D."/>
            <person name="Daum C."/>
            <person name="Ezra D."/>
            <person name="Gonzalez J."/>
            <person name="Henrissat B."/>
            <person name="Kuo A."/>
            <person name="Liang C."/>
            <person name="Lipzen A."/>
            <person name="Lutzoni F."/>
            <person name="Magnuson J."/>
            <person name="Mondo S."/>
            <person name="Nolan M."/>
            <person name="Ohm R."/>
            <person name="Pangilinan J."/>
            <person name="Park H.-J."/>
            <person name="Ramirez L."/>
            <person name="Alfaro M."/>
            <person name="Sun H."/>
            <person name="Tritt A."/>
            <person name="Yoshinaga Y."/>
            <person name="Zwiers L.-H."/>
            <person name="Turgeon B."/>
            <person name="Goodwin S."/>
            <person name="Spatafora J."/>
            <person name="Crous P."/>
            <person name="Grigoriev I."/>
        </authorList>
    </citation>
    <scope>NUCLEOTIDE SEQUENCE</scope>
    <source>
        <strain evidence="4">CBS 260.36</strain>
    </source>
</reference>
<feature type="domain" description="Phytocyanin" evidence="3">
    <location>
        <begin position="37"/>
        <end position="111"/>
    </location>
</feature>
<dbReference type="EMBL" id="ML996084">
    <property type="protein sequence ID" value="KAF2154489.1"/>
    <property type="molecule type" value="Genomic_DNA"/>
</dbReference>
<evidence type="ECO:0000313" key="4">
    <source>
        <dbReference type="EMBL" id="KAF2154489.1"/>
    </source>
</evidence>
<proteinExistence type="predicted"/>
<feature type="chain" id="PRO_5040366560" description="Phytocyanin domain-containing protein" evidence="2">
    <location>
        <begin position="20"/>
        <end position="226"/>
    </location>
</feature>
<gene>
    <name evidence="4" type="ORF">K461DRAFT_293131</name>
</gene>
<dbReference type="InterPro" id="IPR003245">
    <property type="entry name" value="Phytocyanin_dom"/>
</dbReference>
<dbReference type="GO" id="GO:0009055">
    <property type="term" value="F:electron transfer activity"/>
    <property type="evidence" value="ECO:0007669"/>
    <property type="project" value="InterPro"/>
</dbReference>
<keyword evidence="2" id="KW-0732">Signal</keyword>
<dbReference type="CDD" id="cd00920">
    <property type="entry name" value="Cupredoxin"/>
    <property type="match status" value="1"/>
</dbReference>
<evidence type="ECO:0000256" key="1">
    <source>
        <dbReference type="SAM" id="MobiDB-lite"/>
    </source>
</evidence>
<protein>
    <recommendedName>
        <fullName evidence="3">Phytocyanin domain-containing protein</fullName>
    </recommendedName>
</protein>
<dbReference type="Pfam" id="PF02298">
    <property type="entry name" value="Cu_bind_like"/>
    <property type="match status" value="1"/>
</dbReference>
<dbReference type="Gene3D" id="2.60.40.420">
    <property type="entry name" value="Cupredoxins - blue copper proteins"/>
    <property type="match status" value="1"/>
</dbReference>